<feature type="transmembrane region" description="Helical" evidence="1">
    <location>
        <begin position="39"/>
        <end position="59"/>
    </location>
</feature>
<feature type="transmembrane region" description="Helical" evidence="1">
    <location>
        <begin position="71"/>
        <end position="90"/>
    </location>
</feature>
<dbReference type="PANTHER" id="PTHR18640:SF5">
    <property type="entry name" value="SODIUM_BILE ACID COTRANSPORTER 7"/>
    <property type="match status" value="1"/>
</dbReference>
<feature type="transmembrane region" description="Helical" evidence="1">
    <location>
        <begin position="232"/>
        <end position="255"/>
    </location>
</feature>
<feature type="transmembrane region" description="Helical" evidence="1">
    <location>
        <begin position="207"/>
        <end position="226"/>
    </location>
</feature>
<reference evidence="2 3" key="1">
    <citation type="journal article" date="2019" name="Emerg. Microbes Infect.">
        <title>Comprehensive subspecies identification of 175 nontuberculous mycobacteria species based on 7547 genomic profiles.</title>
        <authorList>
            <person name="Matsumoto Y."/>
            <person name="Kinjo T."/>
            <person name="Motooka D."/>
            <person name="Nabeya D."/>
            <person name="Jung N."/>
            <person name="Uechi K."/>
            <person name="Horii T."/>
            <person name="Iida T."/>
            <person name="Fujita J."/>
            <person name="Nakamura S."/>
        </authorList>
    </citation>
    <scope>NUCLEOTIDE SEQUENCE [LARGE SCALE GENOMIC DNA]</scope>
    <source>
        <strain evidence="2 3">JCM 30275</strain>
    </source>
</reference>
<dbReference type="GO" id="GO:0005886">
    <property type="term" value="C:plasma membrane"/>
    <property type="evidence" value="ECO:0007669"/>
    <property type="project" value="TreeGrafter"/>
</dbReference>
<dbReference type="Gene3D" id="1.20.1530.20">
    <property type="match status" value="1"/>
</dbReference>
<dbReference type="EMBL" id="AP022620">
    <property type="protein sequence ID" value="BBZ78542.1"/>
    <property type="molecule type" value="Genomic_DNA"/>
</dbReference>
<accession>A0A6N4WF26</accession>
<dbReference type="AlphaFoldDB" id="A0A6N4WF26"/>
<proteinExistence type="predicted"/>
<sequence length="325" mass="34026">MIRGALSRIPVDTFLLALVAVVALASVLPARGAAADALSVATKAAIALLFVLYGTRLSPQQAWHGVRQWKLHLLVLATTFVVFPLLGLAAKVLVPALLTSDLYTGLLFLCLVPSTVQSSIAFTSIARGHVSAAIVSASLSNILGVVLTPLLVVALMPLSGAPHVDGSAIGDIVLQLLLPFAVGQLLRPWLAPWVTRHAALTKAVDRGSILLIVYAAFSVGMTEHIWSSVQPWRVVAVAAVSALLLAIVLGVTVLAGRAAHLDRGDAIVLMFCGSKKSLASGLPMALVLFPASSVGLIMLPLMLFHQIQLFVCAVIASRMARTAPD</sequence>
<dbReference type="PANTHER" id="PTHR18640">
    <property type="entry name" value="SOLUTE CARRIER FAMILY 10 MEMBER 7"/>
    <property type="match status" value="1"/>
</dbReference>
<gene>
    <name evidence="2" type="ORF">MANY_38790</name>
</gene>
<keyword evidence="1" id="KW-0812">Transmembrane</keyword>
<keyword evidence="3" id="KW-1185">Reference proteome</keyword>
<keyword evidence="1" id="KW-0472">Membrane</keyword>
<evidence type="ECO:0000256" key="1">
    <source>
        <dbReference type="SAM" id="Phobius"/>
    </source>
</evidence>
<dbReference type="KEGG" id="many:MANY_38790"/>
<keyword evidence="1" id="KW-1133">Transmembrane helix</keyword>
<evidence type="ECO:0000313" key="2">
    <source>
        <dbReference type="EMBL" id="BBZ78542.1"/>
    </source>
</evidence>
<feature type="transmembrane region" description="Helical" evidence="1">
    <location>
        <begin position="168"/>
        <end position="186"/>
    </location>
</feature>
<dbReference type="InterPro" id="IPR038770">
    <property type="entry name" value="Na+/solute_symporter_sf"/>
</dbReference>
<feature type="transmembrane region" description="Helical" evidence="1">
    <location>
        <begin position="267"/>
        <end position="289"/>
    </location>
</feature>
<dbReference type="Pfam" id="PF13593">
    <property type="entry name" value="SBF_like"/>
    <property type="match status" value="1"/>
</dbReference>
<evidence type="ECO:0000313" key="3">
    <source>
        <dbReference type="Proteomes" id="UP000467249"/>
    </source>
</evidence>
<organism evidence="2 3">
    <name type="scientific">Mycolicibacterium anyangense</name>
    <dbReference type="NCBI Taxonomy" id="1431246"/>
    <lineage>
        <taxon>Bacteria</taxon>
        <taxon>Bacillati</taxon>
        <taxon>Actinomycetota</taxon>
        <taxon>Actinomycetes</taxon>
        <taxon>Mycobacteriales</taxon>
        <taxon>Mycobacteriaceae</taxon>
        <taxon>Mycolicibacterium</taxon>
    </lineage>
</organism>
<feature type="transmembrane region" description="Helical" evidence="1">
    <location>
        <begin position="102"/>
        <end position="122"/>
    </location>
</feature>
<feature type="transmembrane region" description="Helical" evidence="1">
    <location>
        <begin position="134"/>
        <end position="156"/>
    </location>
</feature>
<dbReference type="InterPro" id="IPR016833">
    <property type="entry name" value="Put_Na-Bile_cotransptr"/>
</dbReference>
<dbReference type="PIRSF" id="PIRSF026166">
    <property type="entry name" value="UCP026166"/>
    <property type="match status" value="1"/>
</dbReference>
<name>A0A6N4WF26_9MYCO</name>
<dbReference type="Proteomes" id="UP000467249">
    <property type="component" value="Chromosome"/>
</dbReference>
<protein>
    <submittedName>
        <fullName evidence="2">Putative Na+-dependent transporter</fullName>
    </submittedName>
</protein>